<feature type="region of interest" description="Disordered" evidence="1">
    <location>
        <begin position="469"/>
        <end position="500"/>
    </location>
</feature>
<proteinExistence type="predicted"/>
<protein>
    <submittedName>
        <fullName evidence="2">Uncharacterized protein</fullName>
    </submittedName>
</protein>
<name>A0A1Y1IMF7_KLENI</name>
<evidence type="ECO:0000313" key="3">
    <source>
        <dbReference type="Proteomes" id="UP000054558"/>
    </source>
</evidence>
<feature type="region of interest" description="Disordered" evidence="1">
    <location>
        <begin position="138"/>
        <end position="178"/>
    </location>
</feature>
<keyword evidence="3" id="KW-1185">Reference proteome</keyword>
<sequence length="600" mass="65872">MSGSASLPEDDFTQLLRSLQEDEELRELVAGGDGPNYERALVDDENVSRDVGGIGVDTAGSNGGSVSWLFDVPTGNLDFLAEENTASSDLGCQATGNHGCLVEQEHAPEIGHLSKPVLGINNQVIVDKNLGVLLLREDRNEGPGRTGNDGHTLKRSRSLSARDPWVEKEGSDVDQGGQAMGFSADLPEKEHLTGISARSRKSLDSGVFRSEIPRTDGDDFKGLRDSEILESVEMAPTGETAGNDACPLGGGQFGGVGSTTHDLECTSMEKMPDLISKLKPRGPNVPFEVKAAVQCASAYLEKMNCSFFICINGEVEVSPSLEAHKEGFATFFREAEFTSEELEAIQAHRLKVPFSARGVSKNDVSAILAALMQEMEKLNSPTVELSRDPCWWPRGFSYGKRAREQSREDATVIIDHILSHLTGTIYSDHHLQKIKEGLSANFNTKSTLGLKARGLITAALISLIREKERSRESSKQRRMRSTARTISQCAPPQMSRQRSPESPLAYVSRAHPFDPYTSDSLAYHHHRVPSYKPPSVDRLFIGNEGPGWQRETCVLQMAICLKGLKFFGSPEELDYSKLCNTIYEFQAQKFSYIKLLDSTL</sequence>
<gene>
    <name evidence="2" type="ORF">KFL_006650030</name>
</gene>
<accession>A0A1Y1IMF7</accession>
<feature type="compositionally biased region" description="Polar residues" evidence="1">
    <location>
        <begin position="482"/>
        <end position="497"/>
    </location>
</feature>
<evidence type="ECO:0000256" key="1">
    <source>
        <dbReference type="SAM" id="MobiDB-lite"/>
    </source>
</evidence>
<dbReference type="EMBL" id="DF237614">
    <property type="protein sequence ID" value="GAQ90629.1"/>
    <property type="molecule type" value="Genomic_DNA"/>
</dbReference>
<evidence type="ECO:0000313" key="2">
    <source>
        <dbReference type="EMBL" id="GAQ90629.1"/>
    </source>
</evidence>
<organism evidence="2 3">
    <name type="scientific">Klebsormidium nitens</name>
    <name type="common">Green alga</name>
    <name type="synonym">Ulothrix nitens</name>
    <dbReference type="NCBI Taxonomy" id="105231"/>
    <lineage>
        <taxon>Eukaryota</taxon>
        <taxon>Viridiplantae</taxon>
        <taxon>Streptophyta</taxon>
        <taxon>Klebsormidiophyceae</taxon>
        <taxon>Klebsormidiales</taxon>
        <taxon>Klebsormidiaceae</taxon>
        <taxon>Klebsormidium</taxon>
    </lineage>
</organism>
<dbReference type="Proteomes" id="UP000054558">
    <property type="component" value="Unassembled WGS sequence"/>
</dbReference>
<reference evidence="2 3" key="1">
    <citation type="journal article" date="2014" name="Nat. Commun.">
        <title>Klebsormidium flaccidum genome reveals primary factors for plant terrestrial adaptation.</title>
        <authorList>
            <person name="Hori K."/>
            <person name="Maruyama F."/>
            <person name="Fujisawa T."/>
            <person name="Togashi T."/>
            <person name="Yamamoto N."/>
            <person name="Seo M."/>
            <person name="Sato S."/>
            <person name="Yamada T."/>
            <person name="Mori H."/>
            <person name="Tajima N."/>
            <person name="Moriyama T."/>
            <person name="Ikeuchi M."/>
            <person name="Watanabe M."/>
            <person name="Wada H."/>
            <person name="Kobayashi K."/>
            <person name="Saito M."/>
            <person name="Masuda T."/>
            <person name="Sasaki-Sekimoto Y."/>
            <person name="Mashiguchi K."/>
            <person name="Awai K."/>
            <person name="Shimojima M."/>
            <person name="Masuda S."/>
            <person name="Iwai M."/>
            <person name="Nobusawa T."/>
            <person name="Narise T."/>
            <person name="Kondo S."/>
            <person name="Saito H."/>
            <person name="Sato R."/>
            <person name="Murakawa M."/>
            <person name="Ihara Y."/>
            <person name="Oshima-Yamada Y."/>
            <person name="Ohtaka K."/>
            <person name="Satoh M."/>
            <person name="Sonobe K."/>
            <person name="Ishii M."/>
            <person name="Ohtani R."/>
            <person name="Kanamori-Sato M."/>
            <person name="Honoki R."/>
            <person name="Miyazaki D."/>
            <person name="Mochizuki H."/>
            <person name="Umetsu J."/>
            <person name="Higashi K."/>
            <person name="Shibata D."/>
            <person name="Kamiya Y."/>
            <person name="Sato N."/>
            <person name="Nakamura Y."/>
            <person name="Tabata S."/>
            <person name="Ida S."/>
            <person name="Kurokawa K."/>
            <person name="Ohta H."/>
        </authorList>
    </citation>
    <scope>NUCLEOTIDE SEQUENCE [LARGE SCALE GENOMIC DNA]</scope>
    <source>
        <strain evidence="2 3">NIES-2285</strain>
    </source>
</reference>
<dbReference type="AlphaFoldDB" id="A0A1Y1IMF7"/>